<organism evidence="11 12">
    <name type="scientific">Ostreobium quekettii</name>
    <dbReference type="NCBI Taxonomy" id="121088"/>
    <lineage>
        <taxon>Eukaryota</taxon>
        <taxon>Viridiplantae</taxon>
        <taxon>Chlorophyta</taxon>
        <taxon>core chlorophytes</taxon>
        <taxon>Ulvophyceae</taxon>
        <taxon>TCBD clade</taxon>
        <taxon>Bryopsidales</taxon>
        <taxon>Ostreobineae</taxon>
        <taxon>Ostreobiaceae</taxon>
        <taxon>Ostreobium</taxon>
    </lineage>
</organism>
<comment type="subcellular location">
    <subcellularLocation>
        <location evidence="1">Membrane</location>
        <topology evidence="1">Single-pass type IV membrane protein</topology>
    </subcellularLocation>
</comment>
<dbReference type="SUPFAM" id="SSF58038">
    <property type="entry name" value="SNARE fusion complex"/>
    <property type="match status" value="1"/>
</dbReference>
<evidence type="ECO:0000256" key="3">
    <source>
        <dbReference type="ARBA" id="ARBA00022692"/>
    </source>
</evidence>
<accession>A0A8S1JBA7</accession>
<evidence type="ECO:0000313" key="11">
    <source>
        <dbReference type="EMBL" id="CAD7705022.1"/>
    </source>
</evidence>
<dbReference type="PANTHER" id="PTHR19957:SF3">
    <property type="entry name" value="SYNTAXIN-5"/>
    <property type="match status" value="1"/>
</dbReference>
<comment type="caution">
    <text evidence="11">The sequence shown here is derived from an EMBL/GenBank/DDBJ whole genome shotgun (WGS) entry which is preliminary data.</text>
</comment>
<feature type="region of interest" description="Disordered" evidence="8">
    <location>
        <begin position="1"/>
        <end position="27"/>
    </location>
</feature>
<feature type="transmembrane region" description="Helical" evidence="9">
    <location>
        <begin position="99"/>
        <end position="118"/>
    </location>
</feature>
<evidence type="ECO:0000256" key="6">
    <source>
        <dbReference type="ARBA" id="ARBA00023054"/>
    </source>
</evidence>
<dbReference type="GO" id="GO:0006888">
    <property type="term" value="P:endoplasmic reticulum to Golgi vesicle-mediated transport"/>
    <property type="evidence" value="ECO:0007669"/>
    <property type="project" value="TreeGrafter"/>
</dbReference>
<gene>
    <name evidence="11" type="ORF">OSTQU699_LOCUS10377</name>
</gene>
<evidence type="ECO:0000256" key="8">
    <source>
        <dbReference type="SAM" id="MobiDB-lite"/>
    </source>
</evidence>
<keyword evidence="3 9" id="KW-0812">Transmembrane</keyword>
<keyword evidence="4" id="KW-0653">Protein transport</keyword>
<dbReference type="OrthoDB" id="421009at2759"/>
<evidence type="ECO:0000256" key="1">
    <source>
        <dbReference type="ARBA" id="ARBA00004211"/>
    </source>
</evidence>
<evidence type="ECO:0000256" key="4">
    <source>
        <dbReference type="ARBA" id="ARBA00022927"/>
    </source>
</evidence>
<keyword evidence="2" id="KW-0813">Transport</keyword>
<evidence type="ECO:0000256" key="7">
    <source>
        <dbReference type="ARBA" id="ARBA00023136"/>
    </source>
</evidence>
<dbReference type="GO" id="GO:0031201">
    <property type="term" value="C:SNARE complex"/>
    <property type="evidence" value="ECO:0007669"/>
    <property type="project" value="TreeGrafter"/>
</dbReference>
<evidence type="ECO:0000256" key="9">
    <source>
        <dbReference type="SAM" id="Phobius"/>
    </source>
</evidence>
<name>A0A8S1JBA7_9CHLO</name>
<dbReference type="GO" id="GO:0005484">
    <property type="term" value="F:SNAP receptor activity"/>
    <property type="evidence" value="ECO:0007669"/>
    <property type="project" value="TreeGrafter"/>
</dbReference>
<dbReference type="InterPro" id="IPR045242">
    <property type="entry name" value="Syntaxin"/>
</dbReference>
<keyword evidence="7 9" id="KW-0472">Membrane</keyword>
<dbReference type="CDD" id="cd15844">
    <property type="entry name" value="SNARE_syntaxin5"/>
    <property type="match status" value="1"/>
</dbReference>
<dbReference type="EMBL" id="CAJHUC010003001">
    <property type="protein sequence ID" value="CAD7705022.1"/>
    <property type="molecule type" value="Genomic_DNA"/>
</dbReference>
<reference evidence="11" key="1">
    <citation type="submission" date="2020-12" db="EMBL/GenBank/DDBJ databases">
        <authorList>
            <person name="Iha C."/>
        </authorList>
    </citation>
    <scope>NUCLEOTIDE SEQUENCE</scope>
</reference>
<dbReference type="Gene3D" id="1.20.5.110">
    <property type="match status" value="1"/>
</dbReference>
<evidence type="ECO:0000259" key="10">
    <source>
        <dbReference type="PROSITE" id="PS50192"/>
    </source>
</evidence>
<dbReference type="PANTHER" id="PTHR19957">
    <property type="entry name" value="SYNTAXIN"/>
    <property type="match status" value="1"/>
</dbReference>
<dbReference type="GO" id="GO:0000139">
    <property type="term" value="C:Golgi membrane"/>
    <property type="evidence" value="ECO:0007669"/>
    <property type="project" value="TreeGrafter"/>
</dbReference>
<feature type="compositionally biased region" description="Low complexity" evidence="8">
    <location>
        <begin position="14"/>
        <end position="27"/>
    </location>
</feature>
<dbReference type="Pfam" id="PF05739">
    <property type="entry name" value="SNARE"/>
    <property type="match status" value="1"/>
</dbReference>
<dbReference type="InterPro" id="IPR000727">
    <property type="entry name" value="T_SNARE_dom"/>
</dbReference>
<protein>
    <recommendedName>
        <fullName evidence="10">t-SNARE coiled-coil homology domain-containing protein</fullName>
    </recommendedName>
</protein>
<keyword evidence="5 9" id="KW-1133">Transmembrane helix</keyword>
<dbReference type="Proteomes" id="UP000708148">
    <property type="component" value="Unassembled WGS sequence"/>
</dbReference>
<dbReference type="GO" id="GO:0000149">
    <property type="term" value="F:SNARE binding"/>
    <property type="evidence" value="ECO:0007669"/>
    <property type="project" value="TreeGrafter"/>
</dbReference>
<feature type="domain" description="T-SNARE coiled-coil homology" evidence="10">
    <location>
        <begin position="28"/>
        <end position="90"/>
    </location>
</feature>
<evidence type="ECO:0000256" key="5">
    <source>
        <dbReference type="ARBA" id="ARBA00022989"/>
    </source>
</evidence>
<keyword evidence="6" id="KW-0175">Coiled coil</keyword>
<dbReference type="SMART" id="SM00397">
    <property type="entry name" value="t_SNARE"/>
    <property type="match status" value="1"/>
</dbReference>
<dbReference type="AlphaFoldDB" id="A0A8S1JBA7"/>
<evidence type="ECO:0000313" key="12">
    <source>
        <dbReference type="Proteomes" id="UP000708148"/>
    </source>
</evidence>
<proteinExistence type="predicted"/>
<dbReference type="GO" id="GO:0006886">
    <property type="term" value="P:intracellular protein transport"/>
    <property type="evidence" value="ECO:0007669"/>
    <property type="project" value="TreeGrafter"/>
</dbReference>
<sequence length="119" mass="13332">MRGRGLSPRGGRDSSQQQQQLQMASPQDTYLDSRASALHTAEATIVELGGIFQQLAHMVADHGEMARRIEDDVADTDTNVTMAQAQLLKYLHGISSNRWLIMKIFLVLMVFIVIFVFIL</sequence>
<dbReference type="GO" id="GO:0048278">
    <property type="term" value="P:vesicle docking"/>
    <property type="evidence" value="ECO:0007669"/>
    <property type="project" value="TreeGrafter"/>
</dbReference>
<dbReference type="GO" id="GO:0006906">
    <property type="term" value="P:vesicle fusion"/>
    <property type="evidence" value="ECO:0007669"/>
    <property type="project" value="TreeGrafter"/>
</dbReference>
<dbReference type="PROSITE" id="PS50192">
    <property type="entry name" value="T_SNARE"/>
    <property type="match status" value="1"/>
</dbReference>
<evidence type="ECO:0000256" key="2">
    <source>
        <dbReference type="ARBA" id="ARBA00022448"/>
    </source>
</evidence>
<keyword evidence="12" id="KW-1185">Reference proteome</keyword>